<keyword evidence="2" id="KW-1185">Reference proteome</keyword>
<sequence>MASPPRFPALPVQQLQLGDVESIFHLTQSRHMDWVQIQAPDKTLDMIDRLVSESDGAHEVAPKLRLALLIGASFSTSPDQQASLPQIKLQGKCRFYFEPVEYKGSPVSPFGTAVFASG</sequence>
<evidence type="ECO:0000313" key="2">
    <source>
        <dbReference type="Proteomes" id="UP001146351"/>
    </source>
</evidence>
<protein>
    <submittedName>
        <fullName evidence="1">Uncharacterized protein</fullName>
    </submittedName>
</protein>
<name>A0A9W9LSP4_9EURO</name>
<dbReference type="Proteomes" id="UP001146351">
    <property type="component" value="Unassembled WGS sequence"/>
</dbReference>
<dbReference type="EMBL" id="JAPQKO010000003">
    <property type="protein sequence ID" value="KAJ5173438.1"/>
    <property type="molecule type" value="Genomic_DNA"/>
</dbReference>
<evidence type="ECO:0000313" key="1">
    <source>
        <dbReference type="EMBL" id="KAJ5173438.1"/>
    </source>
</evidence>
<accession>A0A9W9LSP4</accession>
<reference evidence="1" key="2">
    <citation type="journal article" date="2023" name="IMA Fungus">
        <title>Comparative genomic study of the Penicillium genus elucidates a diverse pangenome and 15 lateral gene transfer events.</title>
        <authorList>
            <person name="Petersen C."/>
            <person name="Sorensen T."/>
            <person name="Nielsen M.R."/>
            <person name="Sondergaard T.E."/>
            <person name="Sorensen J.L."/>
            <person name="Fitzpatrick D.A."/>
            <person name="Frisvad J.C."/>
            <person name="Nielsen K.L."/>
        </authorList>
    </citation>
    <scope>NUCLEOTIDE SEQUENCE</scope>
    <source>
        <strain evidence="1">IBT 21917</strain>
    </source>
</reference>
<proteinExistence type="predicted"/>
<reference evidence="1" key="1">
    <citation type="submission" date="2022-11" db="EMBL/GenBank/DDBJ databases">
        <authorList>
            <person name="Petersen C."/>
        </authorList>
    </citation>
    <scope>NUCLEOTIDE SEQUENCE</scope>
    <source>
        <strain evidence="1">IBT 21917</strain>
    </source>
</reference>
<dbReference type="OrthoDB" id="4367035at2759"/>
<dbReference type="AlphaFoldDB" id="A0A9W9LSP4"/>
<comment type="caution">
    <text evidence="1">The sequence shown here is derived from an EMBL/GenBank/DDBJ whole genome shotgun (WGS) entry which is preliminary data.</text>
</comment>
<organism evidence="1 2">
    <name type="scientific">Penicillium capsulatum</name>
    <dbReference type="NCBI Taxonomy" id="69766"/>
    <lineage>
        <taxon>Eukaryota</taxon>
        <taxon>Fungi</taxon>
        <taxon>Dikarya</taxon>
        <taxon>Ascomycota</taxon>
        <taxon>Pezizomycotina</taxon>
        <taxon>Eurotiomycetes</taxon>
        <taxon>Eurotiomycetidae</taxon>
        <taxon>Eurotiales</taxon>
        <taxon>Aspergillaceae</taxon>
        <taxon>Penicillium</taxon>
    </lineage>
</organism>
<gene>
    <name evidence="1" type="ORF">N7492_006031</name>
</gene>